<organism evidence="1 2">
    <name type="scientific">Paraphoma chrysanthemicola</name>
    <dbReference type="NCBI Taxonomy" id="798071"/>
    <lineage>
        <taxon>Eukaryota</taxon>
        <taxon>Fungi</taxon>
        <taxon>Dikarya</taxon>
        <taxon>Ascomycota</taxon>
        <taxon>Pezizomycotina</taxon>
        <taxon>Dothideomycetes</taxon>
        <taxon>Pleosporomycetidae</taxon>
        <taxon>Pleosporales</taxon>
        <taxon>Pleosporineae</taxon>
        <taxon>Phaeosphaeriaceae</taxon>
        <taxon>Paraphoma</taxon>
    </lineage>
</organism>
<proteinExistence type="predicted"/>
<name>A0A8K0QTK9_9PLEO</name>
<accession>A0A8K0QTK9</accession>
<protein>
    <submittedName>
        <fullName evidence="1">Uncharacterized protein</fullName>
    </submittedName>
</protein>
<keyword evidence="2" id="KW-1185">Reference proteome</keyword>
<comment type="caution">
    <text evidence="1">The sequence shown here is derived from an EMBL/GenBank/DDBJ whole genome shotgun (WGS) entry which is preliminary data.</text>
</comment>
<dbReference type="Proteomes" id="UP000813461">
    <property type="component" value="Unassembled WGS sequence"/>
</dbReference>
<evidence type="ECO:0000313" key="2">
    <source>
        <dbReference type="Proteomes" id="UP000813461"/>
    </source>
</evidence>
<gene>
    <name evidence="1" type="ORF">FB567DRAFT_538450</name>
</gene>
<dbReference type="AlphaFoldDB" id="A0A8K0QTK9"/>
<reference evidence="1" key="1">
    <citation type="journal article" date="2021" name="Nat. Commun.">
        <title>Genetic determinants of endophytism in the Arabidopsis root mycobiome.</title>
        <authorList>
            <person name="Mesny F."/>
            <person name="Miyauchi S."/>
            <person name="Thiergart T."/>
            <person name="Pickel B."/>
            <person name="Atanasova L."/>
            <person name="Karlsson M."/>
            <person name="Huettel B."/>
            <person name="Barry K.W."/>
            <person name="Haridas S."/>
            <person name="Chen C."/>
            <person name="Bauer D."/>
            <person name="Andreopoulos W."/>
            <person name="Pangilinan J."/>
            <person name="LaButti K."/>
            <person name="Riley R."/>
            <person name="Lipzen A."/>
            <person name="Clum A."/>
            <person name="Drula E."/>
            <person name="Henrissat B."/>
            <person name="Kohler A."/>
            <person name="Grigoriev I.V."/>
            <person name="Martin F.M."/>
            <person name="Hacquard S."/>
        </authorList>
    </citation>
    <scope>NUCLEOTIDE SEQUENCE</scope>
    <source>
        <strain evidence="1">MPI-SDFR-AT-0120</strain>
    </source>
</reference>
<dbReference type="EMBL" id="JAGMVJ010000024">
    <property type="protein sequence ID" value="KAH7071585.1"/>
    <property type="molecule type" value="Genomic_DNA"/>
</dbReference>
<sequence length="73" mass="8031">MLSHKPRLIHLVLVWIRPSRGRSAVRSTAGGRGITRWIRCGRRYSDHSIGSNMSNLTGHLRLSPGISVAKTAA</sequence>
<evidence type="ECO:0000313" key="1">
    <source>
        <dbReference type="EMBL" id="KAH7071585.1"/>
    </source>
</evidence>